<reference evidence="2 3" key="1">
    <citation type="submission" date="2015-06" db="EMBL/GenBank/DDBJ databases">
        <title>Improved classification and identification of acetic acid bacteria using matrix-assisted laser desorption/ionization time-of-flight mass spectrometry; Gluconobacter nephelii and Gluconobacter uchimurae are later heterotypic synonyms of Gluconobacter japonicus and Gluconobacter oxydans, respectively.</title>
        <authorList>
            <person name="Li L."/>
            <person name="Cleenwerck I."/>
            <person name="De Vuyst L."/>
            <person name="Vandamme P."/>
        </authorList>
    </citation>
    <scope>NUCLEOTIDE SEQUENCE [LARGE SCALE GENOMIC DNA]</scope>
    <source>
        <strain evidence="2 3">LMG 1764</strain>
    </source>
</reference>
<protein>
    <recommendedName>
        <fullName evidence="4">TraW</fullName>
    </recommendedName>
</protein>
<proteinExistence type="predicted"/>
<sequence length="413" mass="43292">MRYMKKAFGLSVIIAGLTAGVHSAEAAIATTFDVNAASAKIQANDNSNASATQSTITAMQNAISEAILQLSGQNTTNSNATMTALSNMAGVQDQRAVMRKIEDAKFQAATNSTSGSSVCNVITGAIKTQNLEALTAAWRTQAVQAQLAASRGYIGGKWAAGEAVRKAAETAHCTSNATQGDVDSGMCSAVTQKATPNSAGNAGTGTVVVPDDENGGVAINNTIITGDQSKAMSGFLYLLENTEPPNPPQPGSAKYDSADGRRRLHVRRASDAHKSISDSILGGLVAQTMVISPSGDTNQSQALSWAEATAANTEGYAKSTGSYCSASSGSTSCYFPNGISELGVDELRSKSWFYNSNWGVRTGTAGPAEVEKDMAMMMAWQTVQNYKIYRVLREIDWSLASMDSMMAQHEGKL</sequence>
<feature type="signal peptide" evidence="1">
    <location>
        <begin position="1"/>
        <end position="26"/>
    </location>
</feature>
<gene>
    <name evidence="2" type="ORF">AD929_13130</name>
</gene>
<dbReference type="PATRIC" id="fig|442.7.peg.3443"/>
<comment type="caution">
    <text evidence="2">The sequence shown here is derived from an EMBL/GenBank/DDBJ whole genome shotgun (WGS) entry which is preliminary data.</text>
</comment>
<evidence type="ECO:0000256" key="1">
    <source>
        <dbReference type="SAM" id="SignalP"/>
    </source>
</evidence>
<dbReference type="Proteomes" id="UP000075573">
    <property type="component" value="Unassembled WGS sequence"/>
</dbReference>
<feature type="chain" id="PRO_5007552866" description="TraW" evidence="1">
    <location>
        <begin position="27"/>
        <end position="413"/>
    </location>
</feature>
<accession>A0A149QSI2</accession>
<organism evidence="2 3">
    <name type="scientific">Gluconobacter potus</name>
    <dbReference type="NCBI Taxonomy" id="2724927"/>
    <lineage>
        <taxon>Bacteria</taxon>
        <taxon>Pseudomonadati</taxon>
        <taxon>Pseudomonadota</taxon>
        <taxon>Alphaproteobacteria</taxon>
        <taxon>Acetobacterales</taxon>
        <taxon>Acetobacteraceae</taxon>
        <taxon>Gluconobacter</taxon>
    </lineage>
</organism>
<dbReference type="EMBL" id="LHZB01000118">
    <property type="protein sequence ID" value="KXV00144.1"/>
    <property type="molecule type" value="Genomic_DNA"/>
</dbReference>
<keyword evidence="1" id="KW-0732">Signal</keyword>
<evidence type="ECO:0000313" key="3">
    <source>
        <dbReference type="Proteomes" id="UP000075573"/>
    </source>
</evidence>
<name>A0A149QSI2_9PROT</name>
<evidence type="ECO:0008006" key="4">
    <source>
        <dbReference type="Google" id="ProtNLM"/>
    </source>
</evidence>
<evidence type="ECO:0000313" key="2">
    <source>
        <dbReference type="EMBL" id="KXV00144.1"/>
    </source>
</evidence>
<dbReference type="AlphaFoldDB" id="A0A149QSI2"/>